<keyword evidence="9" id="KW-1185">Reference proteome</keyword>
<sequence length="252" mass="27794">MEKEIAAGKGAVRIRAMQNFHPRHFALVPAAGSGSRMGSALPKQYLPLLGRPLLFHTLSVLCQAPDIDKVFVVLSVGDAEWARHDWSELGPKLVPMFCGGPSRADSVLAGLRAIANEAEQSDWVLVHDAARPCLAPWHIDKLIRELAGEEVGGLLAVPVADTLKRADSQRHVAATVPRDSLWQAQTPQMFRYVMLRRALESAREVTDEASALEAAGLHPRLVESDATNLKVTWPLDLHLAEWILQNREENME</sequence>
<keyword evidence="5 7" id="KW-0548">Nucleotidyltransferase</keyword>
<dbReference type="GO" id="GO:0019288">
    <property type="term" value="P:isopentenyl diphosphate biosynthetic process, methylerythritol 4-phosphate pathway"/>
    <property type="evidence" value="ECO:0007669"/>
    <property type="project" value="UniProtKB-UniRule"/>
</dbReference>
<dbReference type="PROSITE" id="PS01295">
    <property type="entry name" value="ISPD"/>
    <property type="match status" value="1"/>
</dbReference>
<dbReference type="UniPathway" id="UPA00056">
    <property type="reaction ID" value="UER00093"/>
</dbReference>
<dbReference type="HAMAP" id="MF_00108">
    <property type="entry name" value="IspD"/>
    <property type="match status" value="1"/>
</dbReference>
<keyword evidence="4 7" id="KW-0808">Transferase</keyword>
<evidence type="ECO:0000256" key="7">
    <source>
        <dbReference type="HAMAP-Rule" id="MF_00108"/>
    </source>
</evidence>
<dbReference type="InterPro" id="IPR029044">
    <property type="entry name" value="Nucleotide-diphossugar_trans"/>
</dbReference>
<dbReference type="Gene3D" id="3.90.550.10">
    <property type="entry name" value="Spore Coat Polysaccharide Biosynthesis Protein SpsA, Chain A"/>
    <property type="match status" value="1"/>
</dbReference>
<gene>
    <name evidence="7" type="primary">ispD</name>
    <name evidence="8" type="ORF">C7389_1309</name>
</gene>
<comment type="caution">
    <text evidence="8">The sequence shown here is derived from an EMBL/GenBank/DDBJ whole genome shotgun (WGS) entry which is preliminary data.</text>
</comment>
<feature type="site" description="Positions MEP for the nucleophilic attack" evidence="7">
    <location>
        <position position="178"/>
    </location>
</feature>
<reference evidence="8 9" key="1">
    <citation type="submission" date="2019-03" db="EMBL/GenBank/DDBJ databases">
        <title>Genomic Encyclopedia of Type Strains, Phase IV (KMG-IV): sequencing the most valuable type-strain genomes for metagenomic binning, comparative biology and taxonomic classification.</title>
        <authorList>
            <person name="Goeker M."/>
        </authorList>
    </citation>
    <scope>NUCLEOTIDE SEQUENCE [LARGE SCALE GENOMIC DNA]</scope>
    <source>
        <strain evidence="8 9">DSM 12121</strain>
    </source>
</reference>
<evidence type="ECO:0000256" key="3">
    <source>
        <dbReference type="ARBA" id="ARBA00009789"/>
    </source>
</evidence>
<organism evidence="8 9">
    <name type="scientific">Azoarcus indigens</name>
    <dbReference type="NCBI Taxonomy" id="29545"/>
    <lineage>
        <taxon>Bacteria</taxon>
        <taxon>Pseudomonadati</taxon>
        <taxon>Pseudomonadota</taxon>
        <taxon>Betaproteobacteria</taxon>
        <taxon>Rhodocyclales</taxon>
        <taxon>Zoogloeaceae</taxon>
        <taxon>Azoarcus</taxon>
    </lineage>
</organism>
<evidence type="ECO:0000256" key="1">
    <source>
        <dbReference type="ARBA" id="ARBA00001282"/>
    </source>
</evidence>
<dbReference type="AlphaFoldDB" id="A0A4R6DMF9"/>
<evidence type="ECO:0000313" key="9">
    <source>
        <dbReference type="Proteomes" id="UP000295129"/>
    </source>
</evidence>
<name>A0A4R6DMF9_9RHOO</name>
<dbReference type="GO" id="GO:0050518">
    <property type="term" value="F:2-C-methyl-D-erythritol 4-phosphate cytidylyltransferase activity"/>
    <property type="evidence" value="ECO:0007669"/>
    <property type="project" value="UniProtKB-UniRule"/>
</dbReference>
<accession>A0A4R6DMF9</accession>
<keyword evidence="6 7" id="KW-0414">Isoprene biosynthesis</keyword>
<dbReference type="InterPro" id="IPR050088">
    <property type="entry name" value="IspD/TarI_cytidylyltransf_bact"/>
</dbReference>
<dbReference type="InterPro" id="IPR018294">
    <property type="entry name" value="ISPD_synthase_CS"/>
</dbReference>
<proteinExistence type="inferred from homology"/>
<dbReference type="EMBL" id="SNVV01000030">
    <property type="protein sequence ID" value="TDN45499.1"/>
    <property type="molecule type" value="Genomic_DNA"/>
</dbReference>
<dbReference type="Proteomes" id="UP000295129">
    <property type="component" value="Unassembled WGS sequence"/>
</dbReference>
<comment type="pathway">
    <text evidence="2 7">Isoprenoid biosynthesis; isopentenyl diphosphate biosynthesis via DXP pathway; isopentenyl diphosphate from 1-deoxy-D-xylulose 5-phosphate: step 2/6.</text>
</comment>
<dbReference type="EC" id="2.7.7.60" evidence="7"/>
<protein>
    <recommendedName>
        <fullName evidence="7">2-C-methyl-D-erythritol 4-phosphate cytidylyltransferase</fullName>
        <ecNumber evidence="7">2.7.7.60</ecNumber>
    </recommendedName>
    <alternativeName>
        <fullName evidence="7">4-diphosphocytidyl-2C-methyl-D-erythritol synthase</fullName>
    </alternativeName>
    <alternativeName>
        <fullName evidence="7">MEP cytidylyltransferase</fullName>
        <shortName evidence="7">MCT</shortName>
    </alternativeName>
</protein>
<evidence type="ECO:0000256" key="5">
    <source>
        <dbReference type="ARBA" id="ARBA00022695"/>
    </source>
</evidence>
<dbReference type="PANTHER" id="PTHR32125">
    <property type="entry name" value="2-C-METHYL-D-ERYTHRITOL 4-PHOSPHATE CYTIDYLYLTRANSFERASE, CHLOROPLASTIC"/>
    <property type="match status" value="1"/>
</dbReference>
<comment type="catalytic activity">
    <reaction evidence="1 7">
        <text>2-C-methyl-D-erythritol 4-phosphate + CTP + H(+) = 4-CDP-2-C-methyl-D-erythritol + diphosphate</text>
        <dbReference type="Rhea" id="RHEA:13429"/>
        <dbReference type="ChEBI" id="CHEBI:15378"/>
        <dbReference type="ChEBI" id="CHEBI:33019"/>
        <dbReference type="ChEBI" id="CHEBI:37563"/>
        <dbReference type="ChEBI" id="CHEBI:57823"/>
        <dbReference type="ChEBI" id="CHEBI:58262"/>
        <dbReference type="EC" id="2.7.7.60"/>
    </reaction>
</comment>
<evidence type="ECO:0000313" key="8">
    <source>
        <dbReference type="EMBL" id="TDN45499.1"/>
    </source>
</evidence>
<evidence type="ECO:0000256" key="4">
    <source>
        <dbReference type="ARBA" id="ARBA00022679"/>
    </source>
</evidence>
<evidence type="ECO:0000256" key="2">
    <source>
        <dbReference type="ARBA" id="ARBA00004787"/>
    </source>
</evidence>
<dbReference type="Pfam" id="PF01128">
    <property type="entry name" value="IspD"/>
    <property type="match status" value="1"/>
</dbReference>
<dbReference type="InterPro" id="IPR034683">
    <property type="entry name" value="IspD/TarI"/>
</dbReference>
<feature type="site" description="Transition state stabilizer" evidence="7">
    <location>
        <position position="36"/>
    </location>
</feature>
<dbReference type="SUPFAM" id="SSF53448">
    <property type="entry name" value="Nucleotide-diphospho-sugar transferases"/>
    <property type="match status" value="1"/>
</dbReference>
<dbReference type="FunFam" id="3.90.550.10:FF:000003">
    <property type="entry name" value="2-C-methyl-D-erythritol 4-phosphate cytidylyltransferase"/>
    <property type="match status" value="1"/>
</dbReference>
<dbReference type="NCBIfam" id="TIGR00453">
    <property type="entry name" value="ispD"/>
    <property type="match status" value="1"/>
</dbReference>
<dbReference type="PANTHER" id="PTHR32125:SF4">
    <property type="entry name" value="2-C-METHYL-D-ERYTHRITOL 4-PHOSPHATE CYTIDYLYLTRANSFERASE, CHLOROPLASTIC"/>
    <property type="match status" value="1"/>
</dbReference>
<feature type="site" description="Transition state stabilizer" evidence="7">
    <location>
        <position position="43"/>
    </location>
</feature>
<comment type="similarity">
    <text evidence="3 7">Belongs to the IspD/TarI cytidylyltransferase family. IspD subfamily.</text>
</comment>
<comment type="function">
    <text evidence="7">Catalyzes the formation of 4-diphosphocytidyl-2-C-methyl-D-erythritol from CTP and 2-C-methyl-D-erythritol 4-phosphate (MEP).</text>
</comment>
<dbReference type="CDD" id="cd02516">
    <property type="entry name" value="CDP-ME_synthetase"/>
    <property type="match status" value="1"/>
</dbReference>
<feature type="site" description="Positions MEP for the nucleophilic attack" evidence="7">
    <location>
        <position position="230"/>
    </location>
</feature>
<evidence type="ECO:0000256" key="6">
    <source>
        <dbReference type="ARBA" id="ARBA00023229"/>
    </source>
</evidence>
<dbReference type="InterPro" id="IPR001228">
    <property type="entry name" value="IspD"/>
</dbReference>